<dbReference type="GO" id="GO:0005737">
    <property type="term" value="C:cytoplasm"/>
    <property type="evidence" value="ECO:0007669"/>
    <property type="project" value="UniProtKB-ARBA"/>
</dbReference>
<dbReference type="InterPro" id="IPR014717">
    <property type="entry name" value="Transl_elong_EF1B/ribsomal_bS6"/>
</dbReference>
<dbReference type="STRING" id="2754.EH55_01115"/>
<keyword evidence="3" id="KW-0687">Ribonucleoprotein</keyword>
<sequence length="94" mass="11067">MRSYEMVVIFKADIEDHKTVSEDAAEIVRGLGAEVEKIDLWGKKRFAYPIEKELEGFYTLYTFKLDPAQVKEMERLLTLKPYVVRHMVVNLEEK</sequence>
<dbReference type="HAMAP" id="MF_00360">
    <property type="entry name" value="Ribosomal_bS6"/>
    <property type="match status" value="1"/>
</dbReference>
<dbReference type="NCBIfam" id="TIGR00166">
    <property type="entry name" value="S6"/>
    <property type="match status" value="1"/>
</dbReference>
<protein>
    <recommendedName>
        <fullName evidence="2 3">Small ribosomal subunit protein bS6</fullName>
    </recommendedName>
</protein>
<keyword evidence="3 4" id="KW-0689">Ribosomal protein</keyword>
<dbReference type="SUPFAM" id="SSF54995">
    <property type="entry name" value="Ribosomal protein S6"/>
    <property type="match status" value="1"/>
</dbReference>
<accession>A0A073ITA5</accession>
<comment type="function">
    <text evidence="3">Binds together with bS18 to 16S ribosomal RNA.</text>
</comment>
<evidence type="ECO:0000313" key="5">
    <source>
        <dbReference type="Proteomes" id="UP000027665"/>
    </source>
</evidence>
<evidence type="ECO:0000256" key="3">
    <source>
        <dbReference type="HAMAP-Rule" id="MF_00360"/>
    </source>
</evidence>
<dbReference type="InterPro" id="IPR035980">
    <property type="entry name" value="Ribosomal_bS6_sf"/>
</dbReference>
<reference evidence="4 5" key="1">
    <citation type="submission" date="2014-04" db="EMBL/GenBank/DDBJ databases">
        <title>Draft Genome Sequence of Synergistes jonesii.</title>
        <authorList>
            <person name="Coil D.A."/>
            <person name="Eisen J.A."/>
            <person name="Holland-Moritz H.E."/>
        </authorList>
    </citation>
    <scope>NUCLEOTIDE SEQUENCE [LARGE SCALE GENOMIC DNA]</scope>
    <source>
        <strain evidence="4 5">78-1</strain>
    </source>
</reference>
<evidence type="ECO:0000313" key="4">
    <source>
        <dbReference type="EMBL" id="KEJ92810.1"/>
    </source>
</evidence>
<keyword evidence="3" id="KW-0694">RNA-binding</keyword>
<dbReference type="GO" id="GO:0003735">
    <property type="term" value="F:structural constituent of ribosome"/>
    <property type="evidence" value="ECO:0007669"/>
    <property type="project" value="InterPro"/>
</dbReference>
<dbReference type="GO" id="GO:0006412">
    <property type="term" value="P:translation"/>
    <property type="evidence" value="ECO:0007669"/>
    <property type="project" value="UniProtKB-UniRule"/>
</dbReference>
<evidence type="ECO:0000256" key="1">
    <source>
        <dbReference type="ARBA" id="ARBA00009512"/>
    </source>
</evidence>
<gene>
    <name evidence="3" type="primary">rpsF</name>
    <name evidence="4" type="ORF">EH55_01115</name>
</gene>
<comment type="caution">
    <text evidence="4">The sequence shown here is derived from an EMBL/GenBank/DDBJ whole genome shotgun (WGS) entry which is preliminary data.</text>
</comment>
<keyword evidence="5" id="KW-1185">Reference proteome</keyword>
<dbReference type="GeneID" id="90983142"/>
<dbReference type="GO" id="GO:0005840">
    <property type="term" value="C:ribosome"/>
    <property type="evidence" value="ECO:0007669"/>
    <property type="project" value="UniProtKB-KW"/>
</dbReference>
<proteinExistence type="inferred from homology"/>
<dbReference type="AlphaFoldDB" id="A0A073ITA5"/>
<organism evidence="4 5">
    <name type="scientific">Synergistes jonesii</name>
    <dbReference type="NCBI Taxonomy" id="2754"/>
    <lineage>
        <taxon>Bacteria</taxon>
        <taxon>Thermotogati</taxon>
        <taxon>Synergistota</taxon>
        <taxon>Synergistia</taxon>
        <taxon>Synergistales</taxon>
        <taxon>Synergistaceae</taxon>
        <taxon>Synergistes</taxon>
    </lineage>
</organism>
<keyword evidence="3" id="KW-0699">rRNA-binding</keyword>
<comment type="similarity">
    <text evidence="1 3">Belongs to the bacterial ribosomal protein bS6 family.</text>
</comment>
<dbReference type="Gene3D" id="3.30.70.60">
    <property type="match status" value="1"/>
</dbReference>
<dbReference type="Proteomes" id="UP000027665">
    <property type="component" value="Unassembled WGS sequence"/>
</dbReference>
<dbReference type="EMBL" id="JMKI01000016">
    <property type="protein sequence ID" value="KEJ92810.1"/>
    <property type="molecule type" value="Genomic_DNA"/>
</dbReference>
<dbReference type="RefSeq" id="WP_037975117.1">
    <property type="nucleotide sequence ID" value="NZ_CAMETI010000011.1"/>
</dbReference>
<dbReference type="GO" id="GO:0070181">
    <property type="term" value="F:small ribosomal subunit rRNA binding"/>
    <property type="evidence" value="ECO:0007669"/>
    <property type="project" value="TreeGrafter"/>
</dbReference>
<dbReference type="InterPro" id="IPR000529">
    <property type="entry name" value="Ribosomal_bS6"/>
</dbReference>
<name>A0A073ITA5_9BACT</name>
<dbReference type="OrthoDB" id="9812702at2"/>
<dbReference type="PANTHER" id="PTHR21011">
    <property type="entry name" value="MITOCHONDRIAL 28S RIBOSOMAL PROTEIN S6"/>
    <property type="match status" value="1"/>
</dbReference>
<dbReference type="eggNOG" id="COG0360">
    <property type="taxonomic scope" value="Bacteria"/>
</dbReference>
<dbReference type="CDD" id="cd00473">
    <property type="entry name" value="bS6"/>
    <property type="match status" value="1"/>
</dbReference>
<dbReference type="Pfam" id="PF01250">
    <property type="entry name" value="Ribosomal_S6"/>
    <property type="match status" value="1"/>
</dbReference>
<dbReference type="PANTHER" id="PTHR21011:SF1">
    <property type="entry name" value="SMALL RIBOSOMAL SUBUNIT PROTEIN BS6M"/>
    <property type="match status" value="1"/>
</dbReference>
<dbReference type="InterPro" id="IPR020814">
    <property type="entry name" value="Ribosomal_S6_plastid/chlpt"/>
</dbReference>
<evidence type="ECO:0000256" key="2">
    <source>
        <dbReference type="ARBA" id="ARBA00035294"/>
    </source>
</evidence>
<dbReference type="GO" id="GO:1990904">
    <property type="term" value="C:ribonucleoprotein complex"/>
    <property type="evidence" value="ECO:0007669"/>
    <property type="project" value="UniProtKB-KW"/>
</dbReference>